<dbReference type="EMBL" id="BPLR01014505">
    <property type="protein sequence ID" value="GIY69224.1"/>
    <property type="molecule type" value="Genomic_DNA"/>
</dbReference>
<organism evidence="1 2">
    <name type="scientific">Caerostris extrusa</name>
    <name type="common">Bark spider</name>
    <name type="synonym">Caerostris bankana</name>
    <dbReference type="NCBI Taxonomy" id="172846"/>
    <lineage>
        <taxon>Eukaryota</taxon>
        <taxon>Metazoa</taxon>
        <taxon>Ecdysozoa</taxon>
        <taxon>Arthropoda</taxon>
        <taxon>Chelicerata</taxon>
        <taxon>Arachnida</taxon>
        <taxon>Araneae</taxon>
        <taxon>Araneomorphae</taxon>
        <taxon>Entelegynae</taxon>
        <taxon>Araneoidea</taxon>
        <taxon>Araneidae</taxon>
        <taxon>Caerostris</taxon>
    </lineage>
</organism>
<keyword evidence="2" id="KW-1185">Reference proteome</keyword>
<reference evidence="1 2" key="1">
    <citation type="submission" date="2021-06" db="EMBL/GenBank/DDBJ databases">
        <title>Caerostris extrusa draft genome.</title>
        <authorList>
            <person name="Kono N."/>
            <person name="Arakawa K."/>
        </authorList>
    </citation>
    <scope>NUCLEOTIDE SEQUENCE [LARGE SCALE GENOMIC DNA]</scope>
</reference>
<protein>
    <submittedName>
        <fullName evidence="1">Uncharacterized protein</fullName>
    </submittedName>
</protein>
<name>A0AAV4VHB7_CAEEX</name>
<evidence type="ECO:0000313" key="2">
    <source>
        <dbReference type="Proteomes" id="UP001054945"/>
    </source>
</evidence>
<proteinExistence type="predicted"/>
<accession>A0AAV4VHB7</accession>
<sequence>MTQQQAGPGKDPALSSEEEFILDNPQLQSALHCLGRQIGRIQPSSEQGNDLRGRGVIATSGAFRGY</sequence>
<dbReference type="AlphaFoldDB" id="A0AAV4VHB7"/>
<evidence type="ECO:0000313" key="1">
    <source>
        <dbReference type="EMBL" id="GIY69224.1"/>
    </source>
</evidence>
<dbReference type="Proteomes" id="UP001054945">
    <property type="component" value="Unassembled WGS sequence"/>
</dbReference>
<gene>
    <name evidence="1" type="ORF">CEXT_237471</name>
</gene>
<comment type="caution">
    <text evidence="1">The sequence shown here is derived from an EMBL/GenBank/DDBJ whole genome shotgun (WGS) entry which is preliminary data.</text>
</comment>